<sequence>MSTERVRRSHRLCDRPARSPKCFHGPVTVDELARPVSRRMLGTETLLVLGLSLGQSAVYALVSLIAKLTATGGLSKQTAALNTSASARPYLDLTYQLLGIVFALLPVLLAVHLLARDPGDPARTLGVDFRRPASDLARGAGLTALIGLPGLALFWAAAQLGINATLVPAALPDLWWTVPVLILAAVQNAVLEEVIVVGYLITRLRQLNWRIGAVLATSALLRGSYHLYQGFGAFVGNAVMGVIFGLFYLRTRRVAPLIVAHTLLDIFAFVGYAMLPKSWFDWL</sequence>
<feature type="transmembrane region" description="Helical" evidence="1">
    <location>
        <begin position="178"/>
        <end position="200"/>
    </location>
</feature>
<keyword evidence="1" id="KW-0812">Transmembrane</keyword>
<reference evidence="3 4" key="1">
    <citation type="submission" date="2016-06" db="EMBL/GenBank/DDBJ databases">
        <authorList>
            <person name="Varghese N."/>
            <person name="Submissions Spin"/>
        </authorList>
    </citation>
    <scope>NUCLEOTIDE SEQUENCE [LARGE SCALE GENOMIC DNA]</scope>
    <source>
        <strain evidence="3 4">DSM 45142</strain>
    </source>
</reference>
<keyword evidence="3" id="KW-0645">Protease</keyword>
<comment type="caution">
    <text evidence="3">The sequence shown here is derived from an EMBL/GenBank/DDBJ whole genome shotgun (WGS) entry which is preliminary data.</text>
</comment>
<accession>A0ABY0KF44</accession>
<feature type="transmembrane region" description="Helical" evidence="1">
    <location>
        <begin position="93"/>
        <end position="115"/>
    </location>
</feature>
<dbReference type="EMBL" id="FMCQ01000001">
    <property type="protein sequence ID" value="SCE63418.1"/>
    <property type="molecule type" value="Genomic_DNA"/>
</dbReference>
<feature type="transmembrane region" description="Helical" evidence="1">
    <location>
        <begin position="256"/>
        <end position="275"/>
    </location>
</feature>
<feature type="transmembrane region" description="Helical" evidence="1">
    <location>
        <begin position="231"/>
        <end position="249"/>
    </location>
</feature>
<keyword evidence="1" id="KW-0472">Membrane</keyword>
<evidence type="ECO:0000259" key="2">
    <source>
        <dbReference type="Pfam" id="PF02517"/>
    </source>
</evidence>
<name>A0ABY0KF44_9ACTN</name>
<evidence type="ECO:0000313" key="4">
    <source>
        <dbReference type="Proteomes" id="UP000199405"/>
    </source>
</evidence>
<feature type="domain" description="CAAX prenyl protease 2/Lysostaphin resistance protein A-like" evidence="2">
    <location>
        <begin position="175"/>
        <end position="266"/>
    </location>
</feature>
<keyword evidence="3" id="KW-0378">Hydrolase</keyword>
<dbReference type="InterPro" id="IPR003675">
    <property type="entry name" value="Rce1/LyrA-like_dom"/>
</dbReference>
<evidence type="ECO:0000256" key="1">
    <source>
        <dbReference type="SAM" id="Phobius"/>
    </source>
</evidence>
<organism evidence="3 4">
    <name type="scientific">Micromonospora tulbaghiae</name>
    <dbReference type="NCBI Taxonomy" id="479978"/>
    <lineage>
        <taxon>Bacteria</taxon>
        <taxon>Bacillati</taxon>
        <taxon>Actinomycetota</taxon>
        <taxon>Actinomycetes</taxon>
        <taxon>Micromonosporales</taxon>
        <taxon>Micromonosporaceae</taxon>
        <taxon>Micromonospora</taxon>
    </lineage>
</organism>
<feature type="transmembrane region" description="Helical" evidence="1">
    <location>
        <begin position="136"/>
        <end position="158"/>
    </location>
</feature>
<dbReference type="Pfam" id="PF02517">
    <property type="entry name" value="Rce1-like"/>
    <property type="match status" value="1"/>
</dbReference>
<evidence type="ECO:0000313" key="3">
    <source>
        <dbReference type="EMBL" id="SCE63418.1"/>
    </source>
</evidence>
<dbReference type="Proteomes" id="UP000199405">
    <property type="component" value="Unassembled WGS sequence"/>
</dbReference>
<keyword evidence="4" id="KW-1185">Reference proteome</keyword>
<protein>
    <submittedName>
        <fullName evidence="3">Membrane protease YdiL, CAAX protease family</fullName>
    </submittedName>
</protein>
<dbReference type="GO" id="GO:0008233">
    <property type="term" value="F:peptidase activity"/>
    <property type="evidence" value="ECO:0007669"/>
    <property type="project" value="UniProtKB-KW"/>
</dbReference>
<feature type="transmembrane region" description="Helical" evidence="1">
    <location>
        <begin position="207"/>
        <end position="225"/>
    </location>
</feature>
<dbReference type="GO" id="GO:0006508">
    <property type="term" value="P:proteolysis"/>
    <property type="evidence" value="ECO:0007669"/>
    <property type="project" value="UniProtKB-KW"/>
</dbReference>
<gene>
    <name evidence="3" type="ORF">GA0070562_0977</name>
</gene>
<proteinExistence type="predicted"/>
<keyword evidence="1" id="KW-1133">Transmembrane helix</keyword>
<feature type="transmembrane region" description="Helical" evidence="1">
    <location>
        <begin position="46"/>
        <end position="66"/>
    </location>
</feature>